<dbReference type="AlphaFoldDB" id="A0AAD5WQM0"/>
<evidence type="ECO:0000313" key="4">
    <source>
        <dbReference type="Proteomes" id="UP001201980"/>
    </source>
</evidence>
<proteinExistence type="predicted"/>
<dbReference type="EMBL" id="JAKWBI020000184">
    <property type="protein sequence ID" value="KAJ2899925.1"/>
    <property type="molecule type" value="Genomic_DNA"/>
</dbReference>
<keyword evidence="4" id="KW-1185">Reference proteome</keyword>
<feature type="signal peptide" evidence="2">
    <location>
        <begin position="1"/>
        <end position="20"/>
    </location>
</feature>
<gene>
    <name evidence="3" type="ORF">MKZ38_002724</name>
</gene>
<evidence type="ECO:0000256" key="1">
    <source>
        <dbReference type="SAM" id="MobiDB-lite"/>
    </source>
</evidence>
<keyword evidence="2" id="KW-0732">Signal</keyword>
<sequence>MYFQAILLSILPIFTPPSSADSIPEEWNATAESYSVLTEPVEGSNKTRCLKAQPFIYRYGRQSHLQEYIDELSSSDRASAPCRPGDVAFTRFPTEEEGTARYTSVRSGDKSSGESDTSVPCSAIAEALSGFVGIDAVCAAEDADGGGGPLDEGEKLIGGLTVPEGNENHTVMVSGGICDEDLIRTGGCFGAEQEL</sequence>
<dbReference type="Proteomes" id="UP001201980">
    <property type="component" value="Unassembled WGS sequence"/>
</dbReference>
<evidence type="ECO:0000313" key="3">
    <source>
        <dbReference type="EMBL" id="KAJ2899925.1"/>
    </source>
</evidence>
<comment type="caution">
    <text evidence="3">The sequence shown here is derived from an EMBL/GenBank/DDBJ whole genome shotgun (WGS) entry which is preliminary data.</text>
</comment>
<reference evidence="3" key="1">
    <citation type="submission" date="2022-07" db="EMBL/GenBank/DDBJ databases">
        <title>Draft genome sequence of Zalerion maritima ATCC 34329, a (micro)plastics degrading marine fungus.</title>
        <authorList>
            <person name="Paco A."/>
            <person name="Goncalves M.F.M."/>
            <person name="Rocha-Santos T.A.P."/>
            <person name="Alves A."/>
        </authorList>
    </citation>
    <scope>NUCLEOTIDE SEQUENCE</scope>
    <source>
        <strain evidence="3">ATCC 34329</strain>
    </source>
</reference>
<organism evidence="3 4">
    <name type="scientific">Zalerion maritima</name>
    <dbReference type="NCBI Taxonomy" id="339359"/>
    <lineage>
        <taxon>Eukaryota</taxon>
        <taxon>Fungi</taxon>
        <taxon>Dikarya</taxon>
        <taxon>Ascomycota</taxon>
        <taxon>Pezizomycotina</taxon>
        <taxon>Sordariomycetes</taxon>
        <taxon>Lulworthiomycetidae</taxon>
        <taxon>Lulworthiales</taxon>
        <taxon>Lulworthiaceae</taxon>
        <taxon>Zalerion</taxon>
    </lineage>
</organism>
<feature type="chain" id="PRO_5042289870" evidence="2">
    <location>
        <begin position="21"/>
        <end position="195"/>
    </location>
</feature>
<name>A0AAD5WQM0_9PEZI</name>
<protein>
    <submittedName>
        <fullName evidence="3">Uncharacterized protein</fullName>
    </submittedName>
</protein>
<accession>A0AAD5WQM0</accession>
<feature type="region of interest" description="Disordered" evidence="1">
    <location>
        <begin position="98"/>
        <end position="118"/>
    </location>
</feature>
<evidence type="ECO:0000256" key="2">
    <source>
        <dbReference type="SAM" id="SignalP"/>
    </source>
</evidence>